<evidence type="ECO:0000256" key="2">
    <source>
        <dbReference type="ARBA" id="ARBA00022692"/>
    </source>
</evidence>
<dbReference type="STRING" id="6573.A0A210QQT2"/>
<evidence type="ECO:0000313" key="9">
    <source>
        <dbReference type="Proteomes" id="UP000242188"/>
    </source>
</evidence>
<feature type="transmembrane region" description="Helical" evidence="5">
    <location>
        <begin position="204"/>
        <end position="222"/>
    </location>
</feature>
<dbReference type="InterPro" id="IPR006201">
    <property type="entry name" value="Neur_channel"/>
</dbReference>
<dbReference type="InterPro" id="IPR006202">
    <property type="entry name" value="Neur_chan_lig-bd"/>
</dbReference>
<dbReference type="InterPro" id="IPR036719">
    <property type="entry name" value="Neuro-gated_channel_TM_sf"/>
</dbReference>
<dbReference type="Proteomes" id="UP000242188">
    <property type="component" value="Unassembled WGS sequence"/>
</dbReference>
<evidence type="ECO:0000259" key="6">
    <source>
        <dbReference type="Pfam" id="PF02931"/>
    </source>
</evidence>
<dbReference type="Gene3D" id="1.20.58.390">
    <property type="entry name" value="Neurotransmitter-gated ion-channel transmembrane domain"/>
    <property type="match status" value="1"/>
</dbReference>
<dbReference type="CDD" id="cd19051">
    <property type="entry name" value="LGIC_TM_cation"/>
    <property type="match status" value="1"/>
</dbReference>
<keyword evidence="8" id="KW-0675">Receptor</keyword>
<dbReference type="SUPFAM" id="SSF90112">
    <property type="entry name" value="Neurotransmitter-gated ion-channel transmembrane pore"/>
    <property type="match status" value="1"/>
</dbReference>
<name>A0A210QQT2_MIZYE</name>
<dbReference type="Pfam" id="PF02931">
    <property type="entry name" value="Neur_chan_LBD"/>
    <property type="match status" value="1"/>
</dbReference>
<dbReference type="AlphaFoldDB" id="A0A210QQT2"/>
<reference evidence="8 9" key="1">
    <citation type="journal article" date="2017" name="Nat. Ecol. Evol.">
        <title>Scallop genome provides insights into evolution of bilaterian karyotype and development.</title>
        <authorList>
            <person name="Wang S."/>
            <person name="Zhang J."/>
            <person name="Jiao W."/>
            <person name="Li J."/>
            <person name="Xun X."/>
            <person name="Sun Y."/>
            <person name="Guo X."/>
            <person name="Huan P."/>
            <person name="Dong B."/>
            <person name="Zhang L."/>
            <person name="Hu X."/>
            <person name="Sun X."/>
            <person name="Wang J."/>
            <person name="Zhao C."/>
            <person name="Wang Y."/>
            <person name="Wang D."/>
            <person name="Huang X."/>
            <person name="Wang R."/>
            <person name="Lv J."/>
            <person name="Li Y."/>
            <person name="Zhang Z."/>
            <person name="Liu B."/>
            <person name="Lu W."/>
            <person name="Hui Y."/>
            <person name="Liang J."/>
            <person name="Zhou Z."/>
            <person name="Hou R."/>
            <person name="Li X."/>
            <person name="Liu Y."/>
            <person name="Li H."/>
            <person name="Ning X."/>
            <person name="Lin Y."/>
            <person name="Zhao L."/>
            <person name="Xing Q."/>
            <person name="Dou J."/>
            <person name="Li Y."/>
            <person name="Mao J."/>
            <person name="Guo H."/>
            <person name="Dou H."/>
            <person name="Li T."/>
            <person name="Mu C."/>
            <person name="Jiang W."/>
            <person name="Fu Q."/>
            <person name="Fu X."/>
            <person name="Miao Y."/>
            <person name="Liu J."/>
            <person name="Yu Q."/>
            <person name="Li R."/>
            <person name="Liao H."/>
            <person name="Li X."/>
            <person name="Kong Y."/>
            <person name="Jiang Z."/>
            <person name="Chourrout D."/>
            <person name="Li R."/>
            <person name="Bao Z."/>
        </authorList>
    </citation>
    <scope>NUCLEOTIDE SEQUENCE [LARGE SCALE GENOMIC DNA]</scope>
    <source>
        <strain evidence="8 9">PY_sf001</strain>
    </source>
</reference>
<evidence type="ECO:0000256" key="4">
    <source>
        <dbReference type="ARBA" id="ARBA00023136"/>
    </source>
</evidence>
<dbReference type="CDD" id="cd18989">
    <property type="entry name" value="LGIC_ECD_cation"/>
    <property type="match status" value="1"/>
</dbReference>
<dbReference type="GO" id="GO:0004888">
    <property type="term" value="F:transmembrane signaling receptor activity"/>
    <property type="evidence" value="ECO:0007669"/>
    <property type="project" value="InterPro"/>
</dbReference>
<sequence length="336" mass="38309">MVEGFNILEGVLGTHLTFTLQWTDEFIRWVSEEYDNITVINLPHLDVWVPQMVLLNPSSDNFGFLIKEKDMLLVQYTSEGFASLTFATYFESTCQPSLRQYPFDSHTCHLNISHVGYSIGEVISVPLHVYDKRKGDSGPWDVGAVELTANLLIPGVAASRYAELSMQLSRRPSVLLLNLIFPIFIQMIMNVFVFYLPAECGEKASYSITVFLAVEIFMTIIMDQLPPSSSETPFLNVILFMHLINTAVLCAMTTVSLLFYHRSNTIIIPERLRRFTIRMSLRHGDILTGQPPENMSQMTERVNRDITETDDITHHAAVSAGNDRRRVFLTWQSQFK</sequence>
<dbReference type="Pfam" id="PF02932">
    <property type="entry name" value="Neur_chan_memb"/>
    <property type="match status" value="1"/>
</dbReference>
<dbReference type="GO" id="GO:0005230">
    <property type="term" value="F:extracellular ligand-gated monoatomic ion channel activity"/>
    <property type="evidence" value="ECO:0007669"/>
    <property type="project" value="InterPro"/>
</dbReference>
<dbReference type="Gene3D" id="2.70.170.10">
    <property type="entry name" value="Neurotransmitter-gated ion-channel ligand-binding domain"/>
    <property type="match status" value="1"/>
</dbReference>
<keyword evidence="9" id="KW-1185">Reference proteome</keyword>
<evidence type="ECO:0000256" key="5">
    <source>
        <dbReference type="SAM" id="Phobius"/>
    </source>
</evidence>
<protein>
    <submittedName>
        <fullName evidence="8">Neuronal acetylcholine receptor subunit alpha-9-II</fullName>
    </submittedName>
</protein>
<dbReference type="SUPFAM" id="SSF63712">
    <property type="entry name" value="Nicotinic receptor ligand binding domain-like"/>
    <property type="match status" value="1"/>
</dbReference>
<feature type="transmembrane region" description="Helical" evidence="5">
    <location>
        <begin position="234"/>
        <end position="260"/>
    </location>
</feature>
<dbReference type="InterPro" id="IPR036734">
    <property type="entry name" value="Neur_chan_lig-bd_sf"/>
</dbReference>
<evidence type="ECO:0000256" key="3">
    <source>
        <dbReference type="ARBA" id="ARBA00022989"/>
    </source>
</evidence>
<keyword evidence="3 5" id="KW-1133">Transmembrane helix</keyword>
<dbReference type="InterPro" id="IPR006029">
    <property type="entry name" value="Neurotrans-gated_channel_TM"/>
</dbReference>
<proteinExistence type="predicted"/>
<comment type="caution">
    <text evidence="8">The sequence shown here is derived from an EMBL/GenBank/DDBJ whole genome shotgun (WGS) entry which is preliminary data.</text>
</comment>
<dbReference type="EMBL" id="NEDP02002356">
    <property type="protein sequence ID" value="OWF51092.1"/>
    <property type="molecule type" value="Genomic_DNA"/>
</dbReference>
<comment type="subcellular location">
    <subcellularLocation>
        <location evidence="1">Membrane</location>
        <topology evidence="1">Multi-pass membrane protein</topology>
    </subcellularLocation>
</comment>
<dbReference type="GO" id="GO:0016020">
    <property type="term" value="C:membrane"/>
    <property type="evidence" value="ECO:0007669"/>
    <property type="project" value="UniProtKB-SubCell"/>
</dbReference>
<organism evidence="8 9">
    <name type="scientific">Mizuhopecten yessoensis</name>
    <name type="common">Japanese scallop</name>
    <name type="synonym">Patinopecten yessoensis</name>
    <dbReference type="NCBI Taxonomy" id="6573"/>
    <lineage>
        <taxon>Eukaryota</taxon>
        <taxon>Metazoa</taxon>
        <taxon>Spiralia</taxon>
        <taxon>Lophotrochozoa</taxon>
        <taxon>Mollusca</taxon>
        <taxon>Bivalvia</taxon>
        <taxon>Autobranchia</taxon>
        <taxon>Pteriomorphia</taxon>
        <taxon>Pectinida</taxon>
        <taxon>Pectinoidea</taxon>
        <taxon>Pectinidae</taxon>
        <taxon>Mizuhopecten</taxon>
    </lineage>
</organism>
<accession>A0A210QQT2</accession>
<feature type="domain" description="Neurotransmitter-gated ion-channel ligand-binding" evidence="6">
    <location>
        <begin position="11"/>
        <end position="123"/>
    </location>
</feature>
<gene>
    <name evidence="8" type="ORF">KP79_PYT00766</name>
</gene>
<evidence type="ECO:0000313" key="8">
    <source>
        <dbReference type="EMBL" id="OWF51092.1"/>
    </source>
</evidence>
<dbReference type="PANTHER" id="PTHR18945">
    <property type="entry name" value="NEUROTRANSMITTER GATED ION CHANNEL"/>
    <property type="match status" value="1"/>
</dbReference>
<keyword evidence="4 5" id="KW-0472">Membrane</keyword>
<dbReference type="OrthoDB" id="6110760at2759"/>
<feature type="domain" description="Neurotransmitter-gated ion-channel transmembrane" evidence="7">
    <location>
        <begin position="180"/>
        <end position="282"/>
    </location>
</feature>
<evidence type="ECO:0000256" key="1">
    <source>
        <dbReference type="ARBA" id="ARBA00004141"/>
    </source>
</evidence>
<feature type="transmembrane region" description="Helical" evidence="5">
    <location>
        <begin position="174"/>
        <end position="198"/>
    </location>
</feature>
<dbReference type="InterPro" id="IPR038050">
    <property type="entry name" value="Neuro_actylchol_rec"/>
</dbReference>
<dbReference type="PRINTS" id="PR00252">
    <property type="entry name" value="NRIONCHANNEL"/>
</dbReference>
<keyword evidence="2 5" id="KW-0812">Transmembrane</keyword>
<evidence type="ECO:0000259" key="7">
    <source>
        <dbReference type="Pfam" id="PF02932"/>
    </source>
</evidence>